<dbReference type="GO" id="GO:0005096">
    <property type="term" value="F:GTPase activator activity"/>
    <property type="evidence" value="ECO:0007669"/>
    <property type="project" value="UniProtKB-KW"/>
</dbReference>
<dbReference type="RefSeq" id="XP_034010012.1">
    <property type="nucleotide sequence ID" value="XM_034158175.1"/>
</dbReference>
<dbReference type="Proteomes" id="UP000449547">
    <property type="component" value="Unassembled WGS sequence"/>
</dbReference>
<evidence type="ECO:0000256" key="6">
    <source>
        <dbReference type="SAM" id="MobiDB-lite"/>
    </source>
</evidence>
<evidence type="ECO:0000256" key="5">
    <source>
        <dbReference type="PROSITE-ProRule" id="PRU00288"/>
    </source>
</evidence>
<reference evidence="8 9" key="1">
    <citation type="submission" date="2019-07" db="EMBL/GenBank/DDBJ databases">
        <title>Genome assembly of two rare yeast pathogens: Diutina rugosa and Trichomonascus ciferrii.</title>
        <authorList>
            <person name="Mixao V."/>
            <person name="Saus E."/>
            <person name="Hansen A."/>
            <person name="Lass-Flor C."/>
            <person name="Gabaldon T."/>
        </authorList>
    </citation>
    <scope>NUCLEOTIDE SEQUENCE [LARGE SCALE GENOMIC DNA]</scope>
    <source>
        <strain evidence="8 9">CBS 613</strain>
    </source>
</reference>
<dbReference type="Pfam" id="PF01412">
    <property type="entry name" value="ArfGap"/>
    <property type="match status" value="1"/>
</dbReference>
<dbReference type="CDD" id="cd08830">
    <property type="entry name" value="ArfGap_ArfGap1"/>
    <property type="match status" value="1"/>
</dbReference>
<evidence type="ECO:0000259" key="7">
    <source>
        <dbReference type="PROSITE" id="PS50115"/>
    </source>
</evidence>
<dbReference type="InterPro" id="IPR038508">
    <property type="entry name" value="ArfGAP_dom_sf"/>
</dbReference>
<gene>
    <name evidence="8" type="ORF">DIURU_005217</name>
</gene>
<dbReference type="SUPFAM" id="SSF57863">
    <property type="entry name" value="ArfGap/RecO-like zinc finger"/>
    <property type="match status" value="1"/>
</dbReference>
<dbReference type="PANTHER" id="PTHR46395:SF1">
    <property type="entry name" value="ADP-RIBOSYLATION FACTOR GTPASE-ACTIVATING PROTEIN 1"/>
    <property type="match status" value="1"/>
</dbReference>
<feature type="region of interest" description="Disordered" evidence="6">
    <location>
        <begin position="123"/>
        <end position="214"/>
    </location>
</feature>
<keyword evidence="1" id="KW-0343">GTPase activation</keyword>
<keyword evidence="4" id="KW-0862">Zinc</keyword>
<keyword evidence="9" id="KW-1185">Reference proteome</keyword>
<sequence length="366" mass="39958">MSIDPQSRKKLLTLQKQDGNKNCADCGAHNPQWASPKFGIFICLDCAGIHRGLGVHISFVRSITMDQCKPDEILRMEKGGNTRLNEYFDKHGVDPKLPAKQKYDNYVAEDYKEMLTCEIEGREYEPKDHSGESLPSANDVASSIKSDKSASGVAQAPIQQRRQVDPEQKAKNEAYFAELGSKNESRPEDLPPSQGGKYAGFGNTPAPRSASPAGSFAPFTVENLQSDPLGTLSRGWGLFSSAVAKSVSEVNESVIKPGFSSIQESELGSEARKAMAQFGQKMSETGKYGQETFTSFTHEVQTNGVGKTFDERFGKLFSGLSVEGSPESQGYEQVPPAMGMEKPEQPSKLTGLSGGKKNNDDEWDDY</sequence>
<evidence type="ECO:0000313" key="8">
    <source>
        <dbReference type="EMBL" id="KAA8897501.1"/>
    </source>
</evidence>
<evidence type="ECO:0000256" key="1">
    <source>
        <dbReference type="ARBA" id="ARBA00022468"/>
    </source>
</evidence>
<proteinExistence type="predicted"/>
<dbReference type="Gene3D" id="1.10.220.150">
    <property type="entry name" value="Arf GTPase activating protein"/>
    <property type="match status" value="1"/>
</dbReference>
<dbReference type="InterPro" id="IPR001164">
    <property type="entry name" value="ArfGAP_dom"/>
</dbReference>
<dbReference type="EMBL" id="SWFT01000156">
    <property type="protein sequence ID" value="KAA8897501.1"/>
    <property type="molecule type" value="Genomic_DNA"/>
</dbReference>
<dbReference type="AlphaFoldDB" id="A0A642UGT5"/>
<keyword evidence="2" id="KW-0479">Metal-binding</keyword>
<feature type="compositionally biased region" description="Basic and acidic residues" evidence="6">
    <location>
        <begin position="162"/>
        <end position="172"/>
    </location>
</feature>
<evidence type="ECO:0000256" key="2">
    <source>
        <dbReference type="ARBA" id="ARBA00022723"/>
    </source>
</evidence>
<protein>
    <recommendedName>
        <fullName evidence="7">Arf-GAP domain-containing protein</fullName>
    </recommendedName>
</protein>
<dbReference type="GO" id="GO:0032012">
    <property type="term" value="P:regulation of ARF protein signal transduction"/>
    <property type="evidence" value="ECO:0007669"/>
    <property type="project" value="TreeGrafter"/>
</dbReference>
<dbReference type="VEuPathDB" id="FungiDB:DIURU_005217"/>
<dbReference type="GO" id="GO:0030100">
    <property type="term" value="P:regulation of endocytosis"/>
    <property type="evidence" value="ECO:0007669"/>
    <property type="project" value="TreeGrafter"/>
</dbReference>
<accession>A0A642UGT5</accession>
<dbReference type="PROSITE" id="PS50115">
    <property type="entry name" value="ARFGAP"/>
    <property type="match status" value="1"/>
</dbReference>
<keyword evidence="3 5" id="KW-0863">Zinc-finger</keyword>
<dbReference type="OrthoDB" id="983479at2759"/>
<evidence type="ECO:0000256" key="3">
    <source>
        <dbReference type="ARBA" id="ARBA00022771"/>
    </source>
</evidence>
<dbReference type="FunFam" id="1.10.220.150:FF:000014">
    <property type="entry name" value="ADP-ribosylation factor GTPase-activating protein"/>
    <property type="match status" value="1"/>
</dbReference>
<organism evidence="8 9">
    <name type="scientific">Diutina rugosa</name>
    <name type="common">Yeast</name>
    <name type="synonym">Candida rugosa</name>
    <dbReference type="NCBI Taxonomy" id="5481"/>
    <lineage>
        <taxon>Eukaryota</taxon>
        <taxon>Fungi</taxon>
        <taxon>Dikarya</taxon>
        <taxon>Ascomycota</taxon>
        <taxon>Saccharomycotina</taxon>
        <taxon>Pichiomycetes</taxon>
        <taxon>Debaryomycetaceae</taxon>
        <taxon>Diutina</taxon>
    </lineage>
</organism>
<dbReference type="OMA" id="MSKLWEV"/>
<dbReference type="GO" id="GO:0008270">
    <property type="term" value="F:zinc ion binding"/>
    <property type="evidence" value="ECO:0007669"/>
    <property type="project" value="UniProtKB-KW"/>
</dbReference>
<evidence type="ECO:0000256" key="4">
    <source>
        <dbReference type="ARBA" id="ARBA00022833"/>
    </source>
</evidence>
<feature type="compositionally biased region" description="Polar residues" evidence="6">
    <location>
        <begin position="133"/>
        <end position="144"/>
    </location>
</feature>
<dbReference type="PRINTS" id="PR00405">
    <property type="entry name" value="REVINTRACTNG"/>
</dbReference>
<feature type="region of interest" description="Disordered" evidence="6">
    <location>
        <begin position="319"/>
        <end position="366"/>
    </location>
</feature>
<comment type="caution">
    <text evidence="8">The sequence shown here is derived from an EMBL/GenBank/DDBJ whole genome shotgun (WGS) entry which is preliminary data.</text>
</comment>
<dbReference type="InterPro" id="IPR037278">
    <property type="entry name" value="ARFGAP/RecO"/>
</dbReference>
<feature type="domain" description="Arf-GAP" evidence="7">
    <location>
        <begin position="8"/>
        <end position="124"/>
    </location>
</feature>
<dbReference type="GeneID" id="54783868"/>
<dbReference type="SMART" id="SM00105">
    <property type="entry name" value="ArfGap"/>
    <property type="match status" value="1"/>
</dbReference>
<evidence type="ECO:0000313" key="9">
    <source>
        <dbReference type="Proteomes" id="UP000449547"/>
    </source>
</evidence>
<name>A0A642UGT5_DIURU</name>
<dbReference type="GO" id="GO:0000139">
    <property type="term" value="C:Golgi membrane"/>
    <property type="evidence" value="ECO:0007669"/>
    <property type="project" value="TreeGrafter"/>
</dbReference>
<dbReference type="PANTHER" id="PTHR46395">
    <property type="entry name" value="ADP-RIBOSYLATION FACTOR GTPASE-ACTIVATING PROTEIN 1"/>
    <property type="match status" value="1"/>
</dbReference>